<dbReference type="Proteomes" id="UP000682733">
    <property type="component" value="Unassembled WGS sequence"/>
</dbReference>
<dbReference type="AlphaFoldDB" id="A0A8S2FWR8"/>
<dbReference type="EMBL" id="CAJNOK010042334">
    <property type="protein sequence ID" value="CAF1563257.1"/>
    <property type="molecule type" value="Genomic_DNA"/>
</dbReference>
<protein>
    <submittedName>
        <fullName evidence="2">Uncharacterized protein</fullName>
    </submittedName>
</protein>
<feature type="non-terminal residue" evidence="2">
    <location>
        <position position="1"/>
    </location>
</feature>
<dbReference type="Proteomes" id="UP000677228">
    <property type="component" value="Unassembled WGS sequence"/>
</dbReference>
<dbReference type="EMBL" id="CAJOBA010065010">
    <property type="protein sequence ID" value="CAF4355689.1"/>
    <property type="molecule type" value="Genomic_DNA"/>
</dbReference>
<evidence type="ECO:0000313" key="2">
    <source>
        <dbReference type="EMBL" id="CAF1563257.1"/>
    </source>
</evidence>
<name>A0A8S2FWR8_9BILA</name>
<organism evidence="2 4">
    <name type="scientific">Didymodactylos carnosus</name>
    <dbReference type="NCBI Taxonomy" id="1234261"/>
    <lineage>
        <taxon>Eukaryota</taxon>
        <taxon>Metazoa</taxon>
        <taxon>Spiralia</taxon>
        <taxon>Gnathifera</taxon>
        <taxon>Rotifera</taxon>
        <taxon>Eurotatoria</taxon>
        <taxon>Bdelloidea</taxon>
        <taxon>Philodinida</taxon>
        <taxon>Philodinidae</taxon>
        <taxon>Didymodactylos</taxon>
    </lineage>
</organism>
<feature type="region of interest" description="Disordered" evidence="1">
    <location>
        <begin position="47"/>
        <end position="70"/>
    </location>
</feature>
<proteinExistence type="predicted"/>
<gene>
    <name evidence="2" type="ORF">OVA965_LOCUS39923</name>
    <name evidence="3" type="ORF">TMI583_LOCUS41307</name>
</gene>
<evidence type="ECO:0000256" key="1">
    <source>
        <dbReference type="SAM" id="MobiDB-lite"/>
    </source>
</evidence>
<feature type="non-terminal residue" evidence="2">
    <location>
        <position position="108"/>
    </location>
</feature>
<evidence type="ECO:0000313" key="3">
    <source>
        <dbReference type="EMBL" id="CAF4355689.1"/>
    </source>
</evidence>
<comment type="caution">
    <text evidence="2">The sequence shown here is derived from an EMBL/GenBank/DDBJ whole genome shotgun (WGS) entry which is preliminary data.</text>
</comment>
<accession>A0A8S2FWR8</accession>
<sequence>MPLEKCGLLHLKQDFTQTNDSHQDDSYEVISLESKLEMEKKSKLQLVVRNQQNRETSSDDDEEPMASGFGDVSKECAEDILVKWNDILSKWRKDNNERPPELQALIII</sequence>
<reference evidence="2" key="1">
    <citation type="submission" date="2021-02" db="EMBL/GenBank/DDBJ databases">
        <authorList>
            <person name="Nowell W R."/>
        </authorList>
    </citation>
    <scope>NUCLEOTIDE SEQUENCE</scope>
</reference>
<evidence type="ECO:0000313" key="4">
    <source>
        <dbReference type="Proteomes" id="UP000677228"/>
    </source>
</evidence>